<name>R7T7U4_CAPTE</name>
<dbReference type="PANTHER" id="PTHR22752">
    <property type="entry name" value="G PROTEIN-COUPLED RECEPTOR"/>
    <property type="match status" value="1"/>
</dbReference>
<evidence type="ECO:0000313" key="12">
    <source>
        <dbReference type="EMBL" id="ELT89680.1"/>
    </source>
</evidence>
<organism evidence="12">
    <name type="scientific">Capitella teleta</name>
    <name type="common">Polychaete worm</name>
    <dbReference type="NCBI Taxonomy" id="283909"/>
    <lineage>
        <taxon>Eukaryota</taxon>
        <taxon>Metazoa</taxon>
        <taxon>Spiralia</taxon>
        <taxon>Lophotrochozoa</taxon>
        <taxon>Annelida</taxon>
        <taxon>Polychaeta</taxon>
        <taxon>Sedentaria</taxon>
        <taxon>Scolecida</taxon>
        <taxon>Capitellidae</taxon>
        <taxon>Capitella</taxon>
    </lineage>
</organism>
<keyword evidence="9" id="KW-0807">Transducer</keyword>
<evidence type="ECO:0000256" key="9">
    <source>
        <dbReference type="ARBA" id="ARBA00023224"/>
    </source>
</evidence>
<dbReference type="GO" id="GO:0005886">
    <property type="term" value="C:plasma membrane"/>
    <property type="evidence" value="ECO:0007669"/>
    <property type="project" value="UniProtKB-SubCell"/>
</dbReference>
<evidence type="ECO:0000256" key="1">
    <source>
        <dbReference type="ARBA" id="ARBA00004651"/>
    </source>
</evidence>
<dbReference type="AlphaFoldDB" id="R7T7U4"/>
<accession>R7T7U4</accession>
<dbReference type="STRING" id="283909.R7T7U4"/>
<evidence type="ECO:0000256" key="10">
    <source>
        <dbReference type="SAM" id="Phobius"/>
    </source>
</evidence>
<feature type="transmembrane region" description="Helical" evidence="10">
    <location>
        <begin position="118"/>
        <end position="136"/>
    </location>
</feature>
<dbReference type="EMBL" id="AMQN01003209">
    <property type="status" value="NOT_ANNOTATED_CDS"/>
    <property type="molecule type" value="Genomic_DNA"/>
</dbReference>
<dbReference type="OrthoDB" id="10034726at2759"/>
<reference evidence="13" key="3">
    <citation type="submission" date="2015-06" db="UniProtKB">
        <authorList>
            <consortium name="EnsemblMetazoa"/>
        </authorList>
    </citation>
    <scope>IDENTIFICATION</scope>
</reference>
<dbReference type="InterPro" id="IPR008365">
    <property type="entry name" value="Prostanoid_rcpt"/>
</dbReference>
<proteinExistence type="predicted"/>
<keyword evidence="14" id="KW-1185">Reference proteome</keyword>
<feature type="transmembrane region" description="Helical" evidence="10">
    <location>
        <begin position="295"/>
        <end position="314"/>
    </location>
</feature>
<evidence type="ECO:0000256" key="2">
    <source>
        <dbReference type="ARBA" id="ARBA00022475"/>
    </source>
</evidence>
<keyword evidence="7" id="KW-0675">Receptor</keyword>
<evidence type="ECO:0000256" key="3">
    <source>
        <dbReference type="ARBA" id="ARBA00022692"/>
    </source>
</evidence>
<keyword evidence="2" id="KW-1003">Cell membrane</keyword>
<evidence type="ECO:0000313" key="13">
    <source>
        <dbReference type="EnsemblMetazoa" id="CapteP104279"/>
    </source>
</evidence>
<keyword evidence="6 10" id="KW-0472">Membrane</keyword>
<keyword evidence="8" id="KW-0325">Glycoprotein</keyword>
<evidence type="ECO:0000259" key="11">
    <source>
        <dbReference type="PROSITE" id="PS50262"/>
    </source>
</evidence>
<dbReference type="InterPro" id="IPR017452">
    <property type="entry name" value="GPCR_Rhodpsn_7TM"/>
</dbReference>
<evidence type="ECO:0000256" key="8">
    <source>
        <dbReference type="ARBA" id="ARBA00023180"/>
    </source>
</evidence>
<dbReference type="CDD" id="cd00637">
    <property type="entry name" value="7tm_classA_rhodopsin-like"/>
    <property type="match status" value="1"/>
</dbReference>
<dbReference type="SUPFAM" id="SSF81321">
    <property type="entry name" value="Family A G protein-coupled receptor-like"/>
    <property type="match status" value="1"/>
</dbReference>
<dbReference type="InterPro" id="IPR000276">
    <property type="entry name" value="GPCR_Rhodpsn"/>
</dbReference>
<dbReference type="OMA" id="CGPAYPH"/>
<protein>
    <recommendedName>
        <fullName evidence="11">G-protein coupled receptors family 1 profile domain-containing protein</fullName>
    </recommendedName>
</protein>
<dbReference type="SMART" id="SM01381">
    <property type="entry name" value="7TM_GPCR_Srsx"/>
    <property type="match status" value="1"/>
</dbReference>
<evidence type="ECO:0000313" key="14">
    <source>
        <dbReference type="Proteomes" id="UP000014760"/>
    </source>
</evidence>
<evidence type="ECO:0000256" key="7">
    <source>
        <dbReference type="ARBA" id="ARBA00023170"/>
    </source>
</evidence>
<dbReference type="PRINTS" id="PR01788">
    <property type="entry name" value="PROSTANOIDR"/>
</dbReference>
<feature type="transmembrane region" description="Helical" evidence="10">
    <location>
        <begin position="157"/>
        <end position="174"/>
    </location>
</feature>
<dbReference type="GO" id="GO:0004930">
    <property type="term" value="F:G protein-coupled receptor activity"/>
    <property type="evidence" value="ECO:0007669"/>
    <property type="project" value="UniProtKB-KW"/>
</dbReference>
<dbReference type="EMBL" id="KB311229">
    <property type="protein sequence ID" value="ELT89680.1"/>
    <property type="molecule type" value="Genomic_DNA"/>
</dbReference>
<keyword evidence="3 10" id="KW-0812">Transmembrane</keyword>
<dbReference type="EnsemblMetazoa" id="CapteT104279">
    <property type="protein sequence ID" value="CapteP104279"/>
    <property type="gene ID" value="CapteG104279"/>
</dbReference>
<feature type="transmembrane region" description="Helical" evidence="10">
    <location>
        <begin position="40"/>
        <end position="66"/>
    </location>
</feature>
<dbReference type="Pfam" id="PF00001">
    <property type="entry name" value="7tm_1"/>
    <property type="match status" value="1"/>
</dbReference>
<feature type="transmembrane region" description="Helical" evidence="10">
    <location>
        <begin position="78"/>
        <end position="98"/>
    </location>
</feature>
<feature type="transmembrane region" description="Helical" evidence="10">
    <location>
        <begin position="200"/>
        <end position="226"/>
    </location>
</feature>
<dbReference type="PRINTS" id="PR00237">
    <property type="entry name" value="GPCRRHODOPSN"/>
</dbReference>
<gene>
    <name evidence="12" type="ORF">CAPTEDRAFT_104279</name>
</gene>
<evidence type="ECO:0000256" key="6">
    <source>
        <dbReference type="ARBA" id="ARBA00023136"/>
    </source>
</evidence>
<dbReference type="PROSITE" id="PS50262">
    <property type="entry name" value="G_PROTEIN_RECEP_F1_2"/>
    <property type="match status" value="1"/>
</dbReference>
<sequence length="338" mass="37796">MIKATASPVLVVRAAGSETPLPTSNSSTVESPPYWTETESVILAVILGIIMFVAVIGNILVITVVAKNRGMRTRTNIFLCNLAVADLFCSLLDMPLSLVTIVKGDWIFSPTLCQLNGFAVPFFFVASIHTLMYIGIHKYISIRYPLGQVLTRRRVRMMIGSAWLWATIAGYLTLHGLNTVTYKPKTAQCGPAYPSNPWTYSHLCFMVITCYLVPLIILALCYVGMFREIQALSARMEQHTSMEKQLIYVQQRRITLTLLIVLVFFVICWTPHIVYSVSVSVIVDKSQMPRLANPISYWCGYLSSACNPLIYGLMSPAFREGYKELLCSVHQEEIVSDG</sequence>
<dbReference type="Gene3D" id="1.20.1070.10">
    <property type="entry name" value="Rhodopsin 7-helix transmembrane proteins"/>
    <property type="match status" value="1"/>
</dbReference>
<reference evidence="12 14" key="2">
    <citation type="journal article" date="2013" name="Nature">
        <title>Insights into bilaterian evolution from three spiralian genomes.</title>
        <authorList>
            <person name="Simakov O."/>
            <person name="Marletaz F."/>
            <person name="Cho S.J."/>
            <person name="Edsinger-Gonzales E."/>
            <person name="Havlak P."/>
            <person name="Hellsten U."/>
            <person name="Kuo D.H."/>
            <person name="Larsson T."/>
            <person name="Lv J."/>
            <person name="Arendt D."/>
            <person name="Savage R."/>
            <person name="Osoegawa K."/>
            <person name="de Jong P."/>
            <person name="Grimwood J."/>
            <person name="Chapman J.A."/>
            <person name="Shapiro H."/>
            <person name="Aerts A."/>
            <person name="Otillar R.P."/>
            <person name="Terry A.Y."/>
            <person name="Boore J.L."/>
            <person name="Grigoriev I.V."/>
            <person name="Lindberg D.R."/>
            <person name="Seaver E.C."/>
            <person name="Weisblat D.A."/>
            <person name="Putnam N.H."/>
            <person name="Rokhsar D.S."/>
        </authorList>
    </citation>
    <scope>NUCLEOTIDE SEQUENCE</scope>
    <source>
        <strain evidence="12 14">I ESC-2004</strain>
    </source>
</reference>
<keyword evidence="4 10" id="KW-1133">Transmembrane helix</keyword>
<dbReference type="Proteomes" id="UP000014760">
    <property type="component" value="Unassembled WGS sequence"/>
</dbReference>
<comment type="subcellular location">
    <subcellularLocation>
        <location evidence="1">Cell membrane</location>
        <topology evidence="1">Multi-pass membrane protein</topology>
    </subcellularLocation>
</comment>
<dbReference type="HOGENOM" id="CLU_009579_3_3_1"/>
<feature type="domain" description="G-protein coupled receptors family 1 profile" evidence="11">
    <location>
        <begin position="57"/>
        <end position="311"/>
    </location>
</feature>
<reference evidence="14" key="1">
    <citation type="submission" date="2012-12" db="EMBL/GenBank/DDBJ databases">
        <authorList>
            <person name="Hellsten U."/>
            <person name="Grimwood J."/>
            <person name="Chapman J.A."/>
            <person name="Shapiro H."/>
            <person name="Aerts A."/>
            <person name="Otillar R.P."/>
            <person name="Terry A.Y."/>
            <person name="Boore J.L."/>
            <person name="Simakov O."/>
            <person name="Marletaz F."/>
            <person name="Cho S.-J."/>
            <person name="Edsinger-Gonzales E."/>
            <person name="Havlak P."/>
            <person name="Kuo D.-H."/>
            <person name="Larsson T."/>
            <person name="Lv J."/>
            <person name="Arendt D."/>
            <person name="Savage R."/>
            <person name="Osoegawa K."/>
            <person name="de Jong P."/>
            <person name="Lindberg D.R."/>
            <person name="Seaver E.C."/>
            <person name="Weisblat D.A."/>
            <person name="Putnam N.H."/>
            <person name="Grigoriev I.V."/>
            <person name="Rokhsar D.S."/>
        </authorList>
    </citation>
    <scope>NUCLEOTIDE SEQUENCE</scope>
    <source>
        <strain evidence="14">I ESC-2004</strain>
    </source>
</reference>
<dbReference type="PANTHER" id="PTHR22752:SF14">
    <property type="entry name" value="G-PROTEIN COUPLED RECEPTORS FAMILY 1 PROFILE DOMAIN-CONTAINING PROTEIN"/>
    <property type="match status" value="1"/>
</dbReference>
<evidence type="ECO:0000256" key="4">
    <source>
        <dbReference type="ARBA" id="ARBA00022989"/>
    </source>
</evidence>
<keyword evidence="5" id="KW-0297">G-protein coupled receptor</keyword>
<evidence type="ECO:0000256" key="5">
    <source>
        <dbReference type="ARBA" id="ARBA00023040"/>
    </source>
</evidence>
<feature type="transmembrane region" description="Helical" evidence="10">
    <location>
        <begin position="254"/>
        <end position="275"/>
    </location>
</feature>